<dbReference type="GO" id="GO:0008017">
    <property type="term" value="F:microtubule binding"/>
    <property type="evidence" value="ECO:0007669"/>
    <property type="project" value="InterPro"/>
</dbReference>
<dbReference type="PANTHER" id="PTHR47969">
    <property type="entry name" value="CHROMOSOME-ASSOCIATED KINESIN KIF4A-RELATED"/>
    <property type="match status" value="1"/>
</dbReference>
<evidence type="ECO:0000259" key="14">
    <source>
        <dbReference type="PROSITE" id="PS50067"/>
    </source>
</evidence>
<gene>
    <name evidence="15" type="ORF">BN7_5357</name>
</gene>
<dbReference type="Pfam" id="PF00225">
    <property type="entry name" value="Kinesin"/>
    <property type="match status" value="1"/>
</dbReference>
<dbReference type="eggNOG" id="KOG0240">
    <property type="taxonomic scope" value="Eukaryota"/>
</dbReference>
<feature type="binding site" evidence="10">
    <location>
        <begin position="185"/>
        <end position="192"/>
    </location>
    <ligand>
        <name>ATP</name>
        <dbReference type="ChEBI" id="CHEBI:30616"/>
    </ligand>
</feature>
<feature type="domain" description="Kinesin motor" evidence="14">
    <location>
        <begin position="99"/>
        <end position="430"/>
    </location>
</feature>
<keyword evidence="7 10" id="KW-0505">Motor protein</keyword>
<dbReference type="PROSITE" id="PS00411">
    <property type="entry name" value="KINESIN_MOTOR_1"/>
    <property type="match status" value="1"/>
</dbReference>
<feature type="region of interest" description="Disordered" evidence="13">
    <location>
        <begin position="668"/>
        <end position="691"/>
    </location>
</feature>
<dbReference type="InterPro" id="IPR001752">
    <property type="entry name" value="Kinesin_motor_dom"/>
</dbReference>
<evidence type="ECO:0000256" key="3">
    <source>
        <dbReference type="ARBA" id="ARBA00022701"/>
    </source>
</evidence>
<evidence type="ECO:0000256" key="1">
    <source>
        <dbReference type="ARBA" id="ARBA00004245"/>
    </source>
</evidence>
<dbReference type="PROSITE" id="PS50067">
    <property type="entry name" value="KINESIN_MOTOR_2"/>
    <property type="match status" value="1"/>
</dbReference>
<dbReference type="PRINTS" id="PR00380">
    <property type="entry name" value="KINESINHEAVY"/>
</dbReference>
<feature type="region of interest" description="Disordered" evidence="13">
    <location>
        <begin position="1"/>
        <end position="92"/>
    </location>
</feature>
<evidence type="ECO:0000313" key="15">
    <source>
        <dbReference type="EMBL" id="CCH45771.1"/>
    </source>
</evidence>
<evidence type="ECO:0000256" key="10">
    <source>
        <dbReference type="PROSITE-ProRule" id="PRU00283"/>
    </source>
</evidence>
<keyword evidence="5 10" id="KW-0067">ATP-binding</keyword>
<feature type="coiled-coil region" evidence="12">
    <location>
        <begin position="554"/>
        <end position="624"/>
    </location>
</feature>
<evidence type="ECO:0000256" key="9">
    <source>
        <dbReference type="ARBA" id="ARBA00034704"/>
    </source>
</evidence>
<comment type="subcellular location">
    <subcellularLocation>
        <location evidence="1">Cytoplasm</location>
        <location evidence="1">Cytoskeleton</location>
    </subcellularLocation>
</comment>
<evidence type="ECO:0000313" key="16">
    <source>
        <dbReference type="Proteomes" id="UP000009328"/>
    </source>
</evidence>
<proteinExistence type="inferred from homology"/>
<name>K0KRQ0_WICCF</name>
<comment type="similarity">
    <text evidence="9">Belongs to the TRAFAC class myosin-kinesin ATPase superfamily. Kinesin family. KIN-5/BimC subfamily.</text>
</comment>
<dbReference type="SUPFAM" id="SSF52540">
    <property type="entry name" value="P-loop containing nucleoside triphosphate hydrolases"/>
    <property type="match status" value="1"/>
</dbReference>
<evidence type="ECO:0000256" key="12">
    <source>
        <dbReference type="SAM" id="Coils"/>
    </source>
</evidence>
<keyword evidence="6 12" id="KW-0175">Coiled coil</keyword>
<accession>K0KRQ0</accession>
<organism evidence="15 16">
    <name type="scientific">Wickerhamomyces ciferrii (strain ATCC 14091 / BCRC 22168 / CBS 111 / JCM 3599 / NBRC 0793 / NRRL Y-1031 F-60-10)</name>
    <name type="common">Yeast</name>
    <name type="synonym">Pichia ciferrii</name>
    <dbReference type="NCBI Taxonomy" id="1206466"/>
    <lineage>
        <taxon>Eukaryota</taxon>
        <taxon>Fungi</taxon>
        <taxon>Dikarya</taxon>
        <taxon>Ascomycota</taxon>
        <taxon>Saccharomycotina</taxon>
        <taxon>Saccharomycetes</taxon>
        <taxon>Phaffomycetales</taxon>
        <taxon>Wickerhamomycetaceae</taxon>
        <taxon>Wickerhamomyces</taxon>
    </lineage>
</organism>
<evidence type="ECO:0000256" key="5">
    <source>
        <dbReference type="ARBA" id="ARBA00022840"/>
    </source>
</evidence>
<feature type="compositionally biased region" description="Polar residues" evidence="13">
    <location>
        <begin position="19"/>
        <end position="31"/>
    </location>
</feature>
<dbReference type="AlphaFoldDB" id="K0KRQ0"/>
<dbReference type="HOGENOM" id="CLU_001485_2_1_1"/>
<protein>
    <recommendedName>
        <fullName evidence="11">Kinesin-like protein</fullName>
    </recommendedName>
</protein>
<dbReference type="InterPro" id="IPR027640">
    <property type="entry name" value="Kinesin-like_fam"/>
</dbReference>
<dbReference type="Gene3D" id="3.40.850.10">
    <property type="entry name" value="Kinesin motor domain"/>
    <property type="match status" value="1"/>
</dbReference>
<dbReference type="InterPro" id="IPR027417">
    <property type="entry name" value="P-loop_NTPase"/>
</dbReference>
<dbReference type="SMART" id="SM00129">
    <property type="entry name" value="KISc"/>
    <property type="match status" value="1"/>
</dbReference>
<dbReference type="GO" id="GO:0007052">
    <property type="term" value="P:mitotic spindle organization"/>
    <property type="evidence" value="ECO:0007669"/>
    <property type="project" value="TreeGrafter"/>
</dbReference>
<evidence type="ECO:0000256" key="11">
    <source>
        <dbReference type="RuleBase" id="RU000394"/>
    </source>
</evidence>
<keyword evidence="2" id="KW-0963">Cytoplasm</keyword>
<evidence type="ECO:0000256" key="13">
    <source>
        <dbReference type="SAM" id="MobiDB-lite"/>
    </source>
</evidence>
<dbReference type="EMBL" id="CAIF01000209">
    <property type="protein sequence ID" value="CCH45771.1"/>
    <property type="molecule type" value="Genomic_DNA"/>
</dbReference>
<comment type="caution">
    <text evidence="15">The sequence shown here is derived from an EMBL/GenBank/DDBJ whole genome shotgun (WGS) entry which is preliminary data.</text>
</comment>
<dbReference type="STRING" id="1206466.K0KRQ0"/>
<evidence type="ECO:0000256" key="8">
    <source>
        <dbReference type="ARBA" id="ARBA00023212"/>
    </source>
</evidence>
<reference evidence="15 16" key="1">
    <citation type="journal article" date="2012" name="Eukaryot. Cell">
        <title>Draft genome sequence of Wickerhamomyces ciferrii NRRL Y-1031 F-60-10.</title>
        <authorList>
            <person name="Schneider J."/>
            <person name="Andrea H."/>
            <person name="Blom J."/>
            <person name="Jaenicke S."/>
            <person name="Ruckert C."/>
            <person name="Schorsch C."/>
            <person name="Szczepanowski R."/>
            <person name="Farwick M."/>
            <person name="Goesmann A."/>
            <person name="Puhler A."/>
            <person name="Schaffer S."/>
            <person name="Tauch A."/>
            <person name="Kohler T."/>
            <person name="Brinkrolf K."/>
        </authorList>
    </citation>
    <scope>NUCLEOTIDE SEQUENCE [LARGE SCALE GENOMIC DNA]</scope>
    <source>
        <strain evidence="16">ATCC 14091 / BCRC 22168 / CBS 111 / JCM 3599 / NBRC 0793 / NRRL Y-1031 F-60-10</strain>
    </source>
</reference>
<evidence type="ECO:0000256" key="2">
    <source>
        <dbReference type="ARBA" id="ARBA00022490"/>
    </source>
</evidence>
<dbReference type="GO" id="GO:0005874">
    <property type="term" value="C:microtubule"/>
    <property type="evidence" value="ECO:0007669"/>
    <property type="project" value="UniProtKB-KW"/>
</dbReference>
<keyword evidence="16" id="KW-1185">Reference proteome</keyword>
<dbReference type="PANTHER" id="PTHR47969:SF15">
    <property type="entry name" value="CHROMOSOME-ASSOCIATED KINESIN KIF4A-RELATED"/>
    <property type="match status" value="1"/>
</dbReference>
<sequence>MVLEETQLNRGANAPPLLSPQSPKFPANSTPLKRGTSPMRSNSTVRRTMSERKQKNRLSSSSLMTPHQLNSPDSTFDQTPIKRNSSVLRSKRMSQEVNNIKVVARFRPLNNQEMNAENLSSSPSSSSSSSVEFLDPESLSINNEFYTFDKVFDPQCSQSMIFDYSVAQTVDDLFKGYNGAVLAYGQTGSGKSYTMMGSSIDEEDSKGIIPRISDLIFQRISQGDENIEYTLSVSYMEIYMENIRDLLSPDFQNSLNLTVHEDKTSGVHVRNLNKIYIGSSQELYSALKRGSELRATASTEMNVESSRSHAIFQLDLTQVNQLDGATKKSKLFLVDLAGSEKVSKTGASGQTLEEAKKINSSLSSLGNVINALTDSKSTHIPYRDSKLTRILQESLGGNSRTSLIINCSPSILNLQETISTLRFGTRAKKIKNKAHVNTEPSSLEMMKQIENLKLINEQQEFKNKELLNELELWKSGSRSNGPTDEEIAIQKQNEDSKNKETDLIIQSLNERVMKFTEIFSQTPTLQLGSQVTNVPLQKQLEDTLFVNKSLIEDLNEKCSKIVELEVKLDQVQDKLNKISSIDPELEEQKVQALEQTLDKFSDKLEELEQQNNLLKKDMISTKKIADTRNERIQTLELMVKDQQLQANKESANFESKLTFLKDRLSSVKKSSSNQASSSQQQQSQQQGQRSFSNNFMSQINEIDSSFDSFNSGEFNNYRSDGNMLSRKTTNSSNHSFNGRVGLNLNILKPIRGGGKKE</sequence>
<dbReference type="GO" id="GO:0003777">
    <property type="term" value="F:microtubule motor activity"/>
    <property type="evidence" value="ECO:0007669"/>
    <property type="project" value="InterPro"/>
</dbReference>
<feature type="compositionally biased region" description="Polar residues" evidence="13">
    <location>
        <begin position="57"/>
        <end position="88"/>
    </location>
</feature>
<dbReference type="GO" id="GO:0051231">
    <property type="term" value="P:spindle elongation"/>
    <property type="evidence" value="ECO:0007669"/>
    <property type="project" value="TreeGrafter"/>
</dbReference>
<dbReference type="GO" id="GO:0007018">
    <property type="term" value="P:microtubule-based movement"/>
    <property type="evidence" value="ECO:0007669"/>
    <property type="project" value="InterPro"/>
</dbReference>
<evidence type="ECO:0000256" key="7">
    <source>
        <dbReference type="ARBA" id="ARBA00023175"/>
    </source>
</evidence>
<feature type="compositionally biased region" description="Polar residues" evidence="13">
    <location>
        <begin position="1"/>
        <end position="10"/>
    </location>
</feature>
<dbReference type="CDD" id="cd01369">
    <property type="entry name" value="KISc_KHC_KIF5"/>
    <property type="match status" value="1"/>
</dbReference>
<dbReference type="Proteomes" id="UP000009328">
    <property type="component" value="Unassembled WGS sequence"/>
</dbReference>
<dbReference type="InParanoid" id="K0KRQ0"/>
<dbReference type="GO" id="GO:0005875">
    <property type="term" value="C:microtubule associated complex"/>
    <property type="evidence" value="ECO:0007669"/>
    <property type="project" value="TreeGrafter"/>
</dbReference>
<feature type="compositionally biased region" description="Polar residues" evidence="13">
    <location>
        <begin position="38"/>
        <end position="47"/>
    </location>
</feature>
<dbReference type="InterPro" id="IPR019821">
    <property type="entry name" value="Kinesin_motor_CS"/>
</dbReference>
<keyword evidence="4 10" id="KW-0547">Nucleotide-binding</keyword>
<evidence type="ECO:0000256" key="4">
    <source>
        <dbReference type="ARBA" id="ARBA00022741"/>
    </source>
</evidence>
<keyword evidence="8" id="KW-0206">Cytoskeleton</keyword>
<keyword evidence="3 11" id="KW-0493">Microtubule</keyword>
<dbReference type="InterPro" id="IPR036961">
    <property type="entry name" value="Kinesin_motor_dom_sf"/>
</dbReference>
<evidence type="ECO:0000256" key="6">
    <source>
        <dbReference type="ARBA" id="ARBA00023054"/>
    </source>
</evidence>
<dbReference type="FunFam" id="3.40.850.10:FF:000019">
    <property type="entry name" value="Kinesin-like protein KIN-5D"/>
    <property type="match status" value="1"/>
</dbReference>
<dbReference type="GO" id="GO:0005524">
    <property type="term" value="F:ATP binding"/>
    <property type="evidence" value="ECO:0007669"/>
    <property type="project" value="UniProtKB-UniRule"/>
</dbReference>